<dbReference type="AlphaFoldDB" id="T0K012"/>
<protein>
    <submittedName>
        <fullName evidence="1">Uncharacterized protein</fullName>
    </submittedName>
</protein>
<accession>T0K012</accession>
<dbReference type="Proteomes" id="UP000015530">
    <property type="component" value="Unassembled WGS sequence"/>
</dbReference>
<sequence>MQQSLGQLELVKLHLENVFASFSPKLNPGTLLRYFVSGST</sequence>
<dbReference type="HOGENOM" id="CLU_3299318_0_0_1"/>
<gene>
    <name evidence="1" type="ORF">CGLO_11742</name>
</gene>
<name>T0K012_COLGC</name>
<proteinExistence type="predicted"/>
<evidence type="ECO:0000313" key="1">
    <source>
        <dbReference type="EMBL" id="EQB48967.1"/>
    </source>
</evidence>
<organism evidence="1 2">
    <name type="scientific">Colletotrichum gloeosporioides (strain Cg-14)</name>
    <name type="common">Anthracnose fungus</name>
    <name type="synonym">Glomerella cingulata</name>
    <dbReference type="NCBI Taxonomy" id="1237896"/>
    <lineage>
        <taxon>Eukaryota</taxon>
        <taxon>Fungi</taxon>
        <taxon>Dikarya</taxon>
        <taxon>Ascomycota</taxon>
        <taxon>Pezizomycotina</taxon>
        <taxon>Sordariomycetes</taxon>
        <taxon>Hypocreomycetidae</taxon>
        <taxon>Glomerellales</taxon>
        <taxon>Glomerellaceae</taxon>
        <taxon>Colletotrichum</taxon>
        <taxon>Colletotrichum gloeosporioides species complex</taxon>
    </lineage>
</organism>
<reference evidence="2" key="1">
    <citation type="journal article" date="2013" name="Mol. Plant Microbe Interact.">
        <title>Global aspects of pacC regulation of pathogenicity genes in Colletotrichum gloeosporioides as revealed by transcriptome analysis.</title>
        <authorList>
            <person name="Alkan N."/>
            <person name="Meng X."/>
            <person name="Friedlander G."/>
            <person name="Reuveni E."/>
            <person name="Sukno S."/>
            <person name="Sherman A."/>
            <person name="Thon M."/>
            <person name="Fluhr R."/>
            <person name="Prusky D."/>
        </authorList>
    </citation>
    <scope>NUCLEOTIDE SEQUENCE [LARGE SCALE GENOMIC DNA]</scope>
    <source>
        <strain evidence="2">Cg-14</strain>
    </source>
</reference>
<dbReference type="EMBL" id="AMYD01002463">
    <property type="protein sequence ID" value="EQB48967.1"/>
    <property type="molecule type" value="Genomic_DNA"/>
</dbReference>
<evidence type="ECO:0000313" key="2">
    <source>
        <dbReference type="Proteomes" id="UP000015530"/>
    </source>
</evidence>
<comment type="caution">
    <text evidence="1">The sequence shown here is derived from an EMBL/GenBank/DDBJ whole genome shotgun (WGS) entry which is preliminary data.</text>
</comment>